<organism evidence="2 3">
    <name type="scientific">Acyrthosiphon pisum</name>
    <name type="common">Pea aphid</name>
    <dbReference type="NCBI Taxonomy" id="7029"/>
    <lineage>
        <taxon>Eukaryota</taxon>
        <taxon>Metazoa</taxon>
        <taxon>Ecdysozoa</taxon>
        <taxon>Arthropoda</taxon>
        <taxon>Hexapoda</taxon>
        <taxon>Insecta</taxon>
        <taxon>Pterygota</taxon>
        <taxon>Neoptera</taxon>
        <taxon>Paraneoptera</taxon>
        <taxon>Hemiptera</taxon>
        <taxon>Sternorrhyncha</taxon>
        <taxon>Aphidomorpha</taxon>
        <taxon>Aphidoidea</taxon>
        <taxon>Aphididae</taxon>
        <taxon>Macrosiphini</taxon>
        <taxon>Acyrthosiphon</taxon>
    </lineage>
</organism>
<feature type="domain" description="Reverse transcriptase" evidence="1">
    <location>
        <begin position="363"/>
        <end position="540"/>
    </location>
</feature>
<dbReference type="CDD" id="cd01647">
    <property type="entry name" value="RT_LTR"/>
    <property type="match status" value="1"/>
</dbReference>
<dbReference type="GeneID" id="103308379"/>
<dbReference type="PROSITE" id="PS50878">
    <property type="entry name" value="RT_POL"/>
    <property type="match status" value="1"/>
</dbReference>
<dbReference type="InterPro" id="IPR000477">
    <property type="entry name" value="RT_dom"/>
</dbReference>
<dbReference type="RefSeq" id="XP_008179862.1">
    <property type="nucleotide sequence ID" value="XM_008181640.1"/>
</dbReference>
<keyword evidence="3" id="KW-1185">Reference proteome</keyword>
<dbReference type="PANTHER" id="PTHR37984">
    <property type="entry name" value="PROTEIN CBG26694"/>
    <property type="match status" value="1"/>
</dbReference>
<protein>
    <recommendedName>
        <fullName evidence="1">Reverse transcriptase domain-containing protein</fullName>
    </recommendedName>
</protein>
<dbReference type="InterPro" id="IPR050951">
    <property type="entry name" value="Retrovirus_Pol_polyprotein"/>
</dbReference>
<proteinExistence type="predicted"/>
<evidence type="ECO:0000259" key="1">
    <source>
        <dbReference type="PROSITE" id="PS50878"/>
    </source>
</evidence>
<dbReference type="GO" id="GO:0071897">
    <property type="term" value="P:DNA biosynthetic process"/>
    <property type="evidence" value="ECO:0007669"/>
    <property type="project" value="UniProtKB-ARBA"/>
</dbReference>
<dbReference type="InterPro" id="IPR043128">
    <property type="entry name" value="Rev_trsase/Diguanyl_cyclase"/>
</dbReference>
<dbReference type="Pfam" id="PF00078">
    <property type="entry name" value="RVT_1"/>
    <property type="match status" value="1"/>
</dbReference>
<reference evidence="2" key="2">
    <citation type="submission" date="2022-06" db="UniProtKB">
        <authorList>
            <consortium name="EnsemblMetazoa"/>
        </authorList>
    </citation>
    <scope>IDENTIFICATION</scope>
</reference>
<dbReference type="EnsemblMetazoa" id="XM_008181640.1">
    <property type="protein sequence ID" value="XP_008179862.1"/>
    <property type="gene ID" value="LOC103308379"/>
</dbReference>
<accession>A0A8R1X3L5</accession>
<name>A0A8R1X3L5_ACYPI</name>
<dbReference type="SUPFAM" id="SSF56672">
    <property type="entry name" value="DNA/RNA polymerases"/>
    <property type="match status" value="1"/>
</dbReference>
<dbReference type="OrthoDB" id="6630773at2759"/>
<dbReference type="KEGG" id="api:103308379"/>
<dbReference type="PANTHER" id="PTHR37984:SF5">
    <property type="entry name" value="PROTEIN NYNRIN-LIKE"/>
    <property type="match status" value="1"/>
</dbReference>
<evidence type="ECO:0000313" key="2">
    <source>
        <dbReference type="EnsemblMetazoa" id="XP_008179862.1"/>
    </source>
</evidence>
<evidence type="ECO:0000313" key="3">
    <source>
        <dbReference type="Proteomes" id="UP000007819"/>
    </source>
</evidence>
<dbReference type="Gene3D" id="3.30.70.270">
    <property type="match status" value="1"/>
</dbReference>
<sequence length="565" mass="65928">MEYRTPHELSFSGNVAQNWKEWYQQFNIYLIASNKDEENDIRKINILLNLIGPQGQEGQSFDEFLTELKTLAATCEYKEEDNMIRDRIVFGVKDPEIKDKLLTISKLTIDKAEEICKTTEATKQELQEMATSSEVHMVKMKSTDNGKLNHFALGCKNKNKEEEKEVHETHYGEEEMFQIDTIYNVHQINSSWTKTIRVIHKDIIFKLDSGSDVNIIPWEHFKEIKPQPQMRSNKYNVESYRGHKIESLGKCQIKCMISPECIDNVEFLILKPSQLHKCKNIIPILGLESCVKYDLIKRVDMICSEKELFIKNNFDVFTGLGKFPDLYEIQLKDNAEPQPAPYRRVPHTVVDRFIIKLKELLEKCIVSYVDKPTDWLNNIVIIEKPDKSLRLCLDPQHLNKNIVEENYPIPTLDEITPRLLNKKFYTVLDLKDGFWQIKLTNSCNNLCSFPSPLGTLKFNKLPFGIKTAPMVFQKYNIKYFGDIQGLTIYFDDFIIAADNKEEHDKILKQVIDQARKYNIKFNQNKFQYCQNKVKFLGLIFDNKGMSIDTDRTEAIKSLKEPTSKK</sequence>
<dbReference type="AlphaFoldDB" id="A0A8R1X3L5"/>
<dbReference type="Proteomes" id="UP000007819">
    <property type="component" value="Chromosome A1"/>
</dbReference>
<dbReference type="Gene3D" id="3.10.10.10">
    <property type="entry name" value="HIV Type 1 Reverse Transcriptase, subunit A, domain 1"/>
    <property type="match status" value="1"/>
</dbReference>
<reference evidence="3" key="1">
    <citation type="submission" date="2010-06" db="EMBL/GenBank/DDBJ databases">
        <authorList>
            <person name="Jiang H."/>
            <person name="Abraham K."/>
            <person name="Ali S."/>
            <person name="Alsbrooks S.L."/>
            <person name="Anim B.N."/>
            <person name="Anosike U.S."/>
            <person name="Attaway T."/>
            <person name="Bandaranaike D.P."/>
            <person name="Battles P.K."/>
            <person name="Bell S.N."/>
            <person name="Bell A.V."/>
            <person name="Beltran B."/>
            <person name="Bickham C."/>
            <person name="Bustamante Y."/>
            <person name="Caleb T."/>
            <person name="Canada A."/>
            <person name="Cardenas V."/>
            <person name="Carter K."/>
            <person name="Chacko J."/>
            <person name="Chandrabose M.N."/>
            <person name="Chavez D."/>
            <person name="Chavez A."/>
            <person name="Chen L."/>
            <person name="Chu H.-S."/>
            <person name="Claassen K.J."/>
            <person name="Cockrell R."/>
            <person name="Collins M."/>
            <person name="Cooper J.A."/>
            <person name="Cree A."/>
            <person name="Curry S.M."/>
            <person name="Da Y."/>
            <person name="Dao M.D."/>
            <person name="Das B."/>
            <person name="Davila M.-L."/>
            <person name="Davy-Carroll L."/>
            <person name="Denson S."/>
            <person name="Dinh H."/>
            <person name="Ebong V.E."/>
            <person name="Edwards J.R."/>
            <person name="Egan A."/>
            <person name="El-Daye J."/>
            <person name="Escobedo L."/>
            <person name="Fernandez S."/>
            <person name="Fernando P.R."/>
            <person name="Flagg N."/>
            <person name="Forbes L.D."/>
            <person name="Fowler R.G."/>
            <person name="Fu Q."/>
            <person name="Gabisi R.A."/>
            <person name="Ganer J."/>
            <person name="Garbino Pronczuk A."/>
            <person name="Garcia R.M."/>
            <person name="Garner T."/>
            <person name="Garrett T.E."/>
            <person name="Gonzalez D.A."/>
            <person name="Hamid H."/>
            <person name="Hawkins E.S."/>
            <person name="Hirani K."/>
            <person name="Hogues M.E."/>
            <person name="Hollins B."/>
            <person name="Hsiao C.-H."/>
            <person name="Jabil R."/>
            <person name="James M.L."/>
            <person name="Jhangiani S.N."/>
            <person name="Johnson B."/>
            <person name="Johnson Q."/>
            <person name="Joshi V."/>
            <person name="Kalu J.B."/>
            <person name="Kam C."/>
            <person name="Kashfia A."/>
            <person name="Keebler J."/>
            <person name="Kisamo H."/>
            <person name="Kovar C.L."/>
            <person name="Lago L.A."/>
            <person name="Lai C.-Y."/>
            <person name="Laidlaw J."/>
            <person name="Lara F."/>
            <person name="Le T.-K."/>
            <person name="Lee S.L."/>
            <person name="Legall F.H."/>
            <person name="Lemon S.J."/>
            <person name="Lewis L.R."/>
            <person name="Li B."/>
            <person name="Liu Y."/>
            <person name="Liu Y.-S."/>
            <person name="Lopez J."/>
            <person name="Lozado R.J."/>
            <person name="Lu J."/>
            <person name="Madu R.C."/>
            <person name="Maheshwari M."/>
            <person name="Maheshwari R."/>
            <person name="Malloy K."/>
            <person name="Martinez E."/>
            <person name="Mathew T."/>
            <person name="Mercado I.C."/>
            <person name="Mercado C."/>
            <person name="Meyer B."/>
            <person name="Montgomery K."/>
            <person name="Morgan M.B."/>
            <person name="Munidasa M."/>
            <person name="Nazareth L.V."/>
            <person name="Nelson J."/>
            <person name="Ng B.M."/>
            <person name="Nguyen N.B."/>
            <person name="Nguyen P.Q."/>
            <person name="Nguyen T."/>
            <person name="Obregon M."/>
            <person name="Okwuonu G.O."/>
            <person name="Onwere C.G."/>
            <person name="Orozco G."/>
            <person name="Parra A."/>
            <person name="Patel S."/>
            <person name="Patil S."/>
            <person name="Perez A."/>
            <person name="Perez Y."/>
            <person name="Pham C."/>
            <person name="Primus E.L."/>
            <person name="Pu L.-L."/>
            <person name="Puazo M."/>
            <person name="Qin X."/>
            <person name="Quiroz J.B."/>
            <person name="Reese J."/>
            <person name="Richards S."/>
            <person name="Rives C.M."/>
            <person name="Robberts R."/>
            <person name="Ruiz S.J."/>
            <person name="Ruiz M.J."/>
            <person name="Santibanez J."/>
            <person name="Schneider B.W."/>
            <person name="Sisson I."/>
            <person name="Smith M."/>
            <person name="Sodergren E."/>
            <person name="Song X.-Z."/>
            <person name="Song B.B."/>
            <person name="Summersgill H."/>
            <person name="Thelus R."/>
            <person name="Thornton R.D."/>
            <person name="Trejos Z.Y."/>
            <person name="Usmani K."/>
            <person name="Vattathil S."/>
            <person name="Villasana D."/>
            <person name="Walker D.L."/>
            <person name="Wang S."/>
            <person name="Wang K."/>
            <person name="White C.S."/>
            <person name="Williams A.C."/>
            <person name="Williamson J."/>
            <person name="Wilson K."/>
            <person name="Woghiren I.O."/>
            <person name="Woodworth J.R."/>
            <person name="Worley K.C."/>
            <person name="Wright R.A."/>
            <person name="Wu W."/>
            <person name="Young L."/>
            <person name="Zhang L."/>
            <person name="Zhang J."/>
            <person name="Zhu Y."/>
            <person name="Muzny D.M."/>
            <person name="Weinstock G."/>
            <person name="Gibbs R.A."/>
        </authorList>
    </citation>
    <scope>NUCLEOTIDE SEQUENCE [LARGE SCALE GENOMIC DNA]</scope>
    <source>
        <strain evidence="3">LSR1</strain>
    </source>
</reference>
<dbReference type="InterPro" id="IPR043502">
    <property type="entry name" value="DNA/RNA_pol_sf"/>
</dbReference>